<dbReference type="InterPro" id="IPR058792">
    <property type="entry name" value="Beta-barrel_RND_2"/>
</dbReference>
<reference evidence="4" key="1">
    <citation type="submission" date="2017-01" db="EMBL/GenBank/DDBJ databases">
        <authorList>
            <person name="Varghese N."/>
            <person name="Submissions S."/>
        </authorList>
    </citation>
    <scope>NUCLEOTIDE SEQUENCE [LARGE SCALE GENOMIC DNA]</scope>
    <source>
        <strain evidence="4">DSM 24913</strain>
    </source>
</reference>
<dbReference type="AlphaFoldDB" id="A0A1N7L0H2"/>
<name>A0A1N7L0H2_9GAMM</name>
<dbReference type="RefSeq" id="WP_076514731.1">
    <property type="nucleotide sequence ID" value="NZ_FTOH01000003.1"/>
</dbReference>
<feature type="domain" description="CusB-like beta-barrel" evidence="2">
    <location>
        <begin position="226"/>
        <end position="284"/>
    </location>
</feature>
<evidence type="ECO:0000259" key="2">
    <source>
        <dbReference type="Pfam" id="PF25954"/>
    </source>
</evidence>
<evidence type="ECO:0000256" key="1">
    <source>
        <dbReference type="ARBA" id="ARBA00009477"/>
    </source>
</evidence>
<gene>
    <name evidence="3" type="ORF">SAMN05421686_103207</name>
</gene>
<dbReference type="InterPro" id="IPR006143">
    <property type="entry name" value="RND_pump_MFP"/>
</dbReference>
<evidence type="ECO:0000313" key="3">
    <source>
        <dbReference type="EMBL" id="SIS67359.1"/>
    </source>
</evidence>
<accession>A0A1N7L0H2</accession>
<dbReference type="PANTHER" id="PTHR30469">
    <property type="entry name" value="MULTIDRUG RESISTANCE PROTEIN MDTA"/>
    <property type="match status" value="1"/>
</dbReference>
<dbReference type="Gene3D" id="1.10.287.470">
    <property type="entry name" value="Helix hairpin bin"/>
    <property type="match status" value="1"/>
</dbReference>
<dbReference type="EMBL" id="FTOH01000003">
    <property type="protein sequence ID" value="SIS67359.1"/>
    <property type="molecule type" value="Genomic_DNA"/>
</dbReference>
<dbReference type="GO" id="GO:0015562">
    <property type="term" value="F:efflux transmembrane transporter activity"/>
    <property type="evidence" value="ECO:0007669"/>
    <property type="project" value="TreeGrafter"/>
</dbReference>
<sequence>MSLPSPKILIPIVLIGAGVAAVRYWPESPLDVTVSQASVGLVEASVANTRSGTVKACQRSRLSLPLGGQVSVLYVAQGDKVEAGAPLMELWNEDIRATLATAEAQLDTARLSHEATCTQAQSDKREERRIHDLHKRQMASSEQLDRAETAATISELSCKQQETLITQASASLDLQKARFAQTQLRAPFAGIIAEVNAEIGEYATPSPPGVATPPAIDLINPDCFYVQAPIDEVDAAQVALDMPVRVTLDAFGDRTFDGHVSRISPYIQDEEKQARTVDVDVRLNELPDGTHLLIGYSADIEVITATSDNTLRLPTELLIDTDHVMLAKDGHAVKQQVELGLTNWTWSEVISGVSEDDLIINEPGQSDLTDGRTVRVLDTIVHD</sequence>
<dbReference type="Gene3D" id="2.40.50.100">
    <property type="match status" value="1"/>
</dbReference>
<dbReference type="Proteomes" id="UP000185639">
    <property type="component" value="Unassembled WGS sequence"/>
</dbReference>
<dbReference type="NCBIfam" id="TIGR01730">
    <property type="entry name" value="RND_mfp"/>
    <property type="match status" value="1"/>
</dbReference>
<dbReference type="STRING" id="484498.SAMN05421686_103207"/>
<evidence type="ECO:0000313" key="4">
    <source>
        <dbReference type="Proteomes" id="UP000185639"/>
    </source>
</evidence>
<keyword evidence="4" id="KW-1185">Reference proteome</keyword>
<dbReference type="Gene3D" id="2.40.30.170">
    <property type="match status" value="1"/>
</dbReference>
<protein>
    <submittedName>
        <fullName evidence="3">HlyD family secretion protein</fullName>
    </submittedName>
</protein>
<dbReference type="PANTHER" id="PTHR30469:SF15">
    <property type="entry name" value="HLYD FAMILY OF SECRETION PROTEINS"/>
    <property type="match status" value="1"/>
</dbReference>
<comment type="similarity">
    <text evidence="1">Belongs to the membrane fusion protein (MFP) (TC 8.A.1) family.</text>
</comment>
<organism evidence="3 4">
    <name type="scientific">Thalassolituus maritimus</name>
    <dbReference type="NCBI Taxonomy" id="484498"/>
    <lineage>
        <taxon>Bacteria</taxon>
        <taxon>Pseudomonadati</taxon>
        <taxon>Pseudomonadota</taxon>
        <taxon>Gammaproteobacteria</taxon>
        <taxon>Oceanospirillales</taxon>
        <taxon>Oceanospirillaceae</taxon>
        <taxon>Thalassolituus</taxon>
    </lineage>
</organism>
<dbReference type="Pfam" id="PF25954">
    <property type="entry name" value="Beta-barrel_RND_2"/>
    <property type="match status" value="1"/>
</dbReference>
<dbReference type="SUPFAM" id="SSF111369">
    <property type="entry name" value="HlyD-like secretion proteins"/>
    <property type="match status" value="1"/>
</dbReference>
<proteinExistence type="inferred from homology"/>
<dbReference type="GO" id="GO:1990281">
    <property type="term" value="C:efflux pump complex"/>
    <property type="evidence" value="ECO:0007669"/>
    <property type="project" value="TreeGrafter"/>
</dbReference>
<dbReference type="Gene3D" id="2.40.420.20">
    <property type="match status" value="1"/>
</dbReference>